<dbReference type="KEGG" id="ppul:RO07_12375"/>
<reference evidence="3" key="1">
    <citation type="submission" date="2014-12" db="EMBL/GenBank/DDBJ databases">
        <title>Complete Genome Sequencing of Pandoraea pulmonicola DSM 16583.</title>
        <authorList>
            <person name="Chan K.-G."/>
        </authorList>
    </citation>
    <scope>NUCLEOTIDE SEQUENCE [LARGE SCALE GENOMIC DNA]</scope>
    <source>
        <strain evidence="3">DSM 16583</strain>
    </source>
</reference>
<organism evidence="2 4">
    <name type="scientific">Pandoraea pulmonicola</name>
    <dbReference type="NCBI Taxonomy" id="93221"/>
    <lineage>
        <taxon>Bacteria</taxon>
        <taxon>Pseudomonadati</taxon>
        <taxon>Pseudomonadota</taxon>
        <taxon>Betaproteobacteria</taxon>
        <taxon>Burkholderiales</taxon>
        <taxon>Burkholderiaceae</taxon>
        <taxon>Pandoraea</taxon>
    </lineage>
</organism>
<dbReference type="AlphaFoldDB" id="A0AAJ5D060"/>
<dbReference type="EMBL" id="CP010310">
    <property type="protein sequence ID" value="AJC21057.1"/>
    <property type="molecule type" value="Genomic_DNA"/>
</dbReference>
<sequence length="112" mass="12722">MSGPHLHFYATENNDVLVRTQWFQRIIELRKCGKDETEILAAIDNFLREIPGGISKYSLWSNVKCPHCGSEFSYRFRGDLGLRLDDMSVILIDGCRLDIDGEIFAINVDAIG</sequence>
<proteinExistence type="predicted"/>
<evidence type="ECO:0000313" key="4">
    <source>
        <dbReference type="Proteomes" id="UP000254589"/>
    </source>
</evidence>
<protein>
    <submittedName>
        <fullName evidence="2">Uncharacterized protein</fullName>
    </submittedName>
</protein>
<name>A0AAJ5D060_PANPU</name>
<gene>
    <name evidence="2" type="ORF">NCTC13159_01775</name>
    <name evidence="1" type="ORF">RO07_12375</name>
</gene>
<evidence type="ECO:0000313" key="3">
    <source>
        <dbReference type="Proteomes" id="UP000035086"/>
    </source>
</evidence>
<dbReference type="Proteomes" id="UP000035086">
    <property type="component" value="Chromosome"/>
</dbReference>
<dbReference type="EMBL" id="UGSJ01000001">
    <property type="protein sequence ID" value="SUA90292.1"/>
    <property type="molecule type" value="Genomic_DNA"/>
</dbReference>
<keyword evidence="3" id="KW-1185">Reference proteome</keyword>
<reference evidence="1" key="2">
    <citation type="submission" date="2016-11" db="EMBL/GenBank/DDBJ databases">
        <title>Complete Genome Sequencing of Pandoraea pulmonicola DSM 16583.</title>
        <authorList>
            <person name="Chan K.-G."/>
        </authorList>
    </citation>
    <scope>NUCLEOTIDE SEQUENCE</scope>
    <source>
        <strain evidence="1">DSM 16583</strain>
    </source>
</reference>
<evidence type="ECO:0000313" key="1">
    <source>
        <dbReference type="EMBL" id="AJC21057.1"/>
    </source>
</evidence>
<accession>A0AAJ5D060</accession>
<reference evidence="2 4" key="3">
    <citation type="submission" date="2018-06" db="EMBL/GenBank/DDBJ databases">
        <authorList>
            <consortium name="Pathogen Informatics"/>
            <person name="Doyle S."/>
        </authorList>
    </citation>
    <scope>NUCLEOTIDE SEQUENCE [LARGE SCALE GENOMIC DNA]</scope>
    <source>
        <strain evidence="2 4">NCTC13159</strain>
    </source>
</reference>
<evidence type="ECO:0000313" key="2">
    <source>
        <dbReference type="EMBL" id="SUA90292.1"/>
    </source>
</evidence>
<dbReference type="Proteomes" id="UP000254589">
    <property type="component" value="Unassembled WGS sequence"/>
</dbReference>